<evidence type="ECO:0000259" key="1">
    <source>
        <dbReference type="Pfam" id="PF13622"/>
    </source>
</evidence>
<reference evidence="3 4" key="1">
    <citation type="submission" date="2018-08" db="EMBL/GenBank/DDBJ databases">
        <title>Verrucosispora craniellae sp. nov., isolated from a marine sponge in the South China Sea.</title>
        <authorList>
            <person name="Li L."/>
            <person name="Lin H.W."/>
        </authorList>
    </citation>
    <scope>NUCLEOTIDE SEQUENCE [LARGE SCALE GENOMIC DNA]</scope>
    <source>
        <strain evidence="3 4">LHW63014</strain>
    </source>
</reference>
<dbReference type="EMBL" id="QVFU01000013">
    <property type="protein sequence ID" value="RFS45813.1"/>
    <property type="molecule type" value="Genomic_DNA"/>
</dbReference>
<feature type="domain" description="Acyl-CoA thioesterase-like N-terminal HotDog" evidence="1">
    <location>
        <begin position="9"/>
        <end position="87"/>
    </location>
</feature>
<comment type="caution">
    <text evidence="3">The sequence shown here is derived from an EMBL/GenBank/DDBJ whole genome shotgun (WGS) entry which is preliminary data.</text>
</comment>
<dbReference type="Gene3D" id="2.40.160.210">
    <property type="entry name" value="Acyl-CoA thioesterase, double hotdog domain"/>
    <property type="match status" value="1"/>
</dbReference>
<dbReference type="InterPro" id="IPR042171">
    <property type="entry name" value="Acyl-CoA_hotdog"/>
</dbReference>
<dbReference type="InterPro" id="IPR049449">
    <property type="entry name" value="TesB_ACOT8-like_N"/>
</dbReference>
<gene>
    <name evidence="3" type="ORF">D0Q02_14480</name>
</gene>
<dbReference type="InterPro" id="IPR029069">
    <property type="entry name" value="HotDog_dom_sf"/>
</dbReference>
<evidence type="ECO:0000259" key="2">
    <source>
        <dbReference type="Pfam" id="PF20789"/>
    </source>
</evidence>
<dbReference type="SUPFAM" id="SSF54637">
    <property type="entry name" value="Thioesterase/thiol ester dehydrase-isomerase"/>
    <property type="match status" value="2"/>
</dbReference>
<keyword evidence="4" id="KW-1185">Reference proteome</keyword>
<sequence length="254" mass="27495">MGSPVFAQRWLGMQGIFGGFVLGRIVDAADSVDGFAPQAVTMHFVAGVRPGPVQVTTETLHRGRATASLRITLSQQDRARVHAMASLVPVGQRFRWRRREDPTAWGDPETLPAYEPRHRPLAYSAQLDVRTGSPASLADGTSAWVRIAPEAELGEALGPHAVASIYLDALPPGLFSLAPPPHFVPSVDFTVHFAPDVGDVAGGWHHVVNRTVWSTEDFCVDESTLHDRAGNPIAQLRQGRAIQWHEPTRTPGGG</sequence>
<proteinExistence type="predicted"/>
<protein>
    <submittedName>
        <fullName evidence="3">Thioesterase family protein</fullName>
    </submittedName>
</protein>
<dbReference type="Pfam" id="PF20789">
    <property type="entry name" value="4HBT_3C"/>
    <property type="match status" value="1"/>
</dbReference>
<feature type="domain" description="Acyl-CoA thioesterase-like C-terminal" evidence="2">
    <location>
        <begin position="109"/>
        <end position="238"/>
    </location>
</feature>
<dbReference type="Proteomes" id="UP000262621">
    <property type="component" value="Unassembled WGS sequence"/>
</dbReference>
<dbReference type="InterPro" id="IPR049450">
    <property type="entry name" value="ACOT8-like_C"/>
</dbReference>
<dbReference type="OrthoDB" id="3790676at2"/>
<evidence type="ECO:0000313" key="4">
    <source>
        <dbReference type="Proteomes" id="UP000262621"/>
    </source>
</evidence>
<organism evidence="3 4">
    <name type="scientific">Micromonospora craniellae</name>
    <dbReference type="NCBI Taxonomy" id="2294034"/>
    <lineage>
        <taxon>Bacteria</taxon>
        <taxon>Bacillati</taxon>
        <taxon>Actinomycetota</taxon>
        <taxon>Actinomycetes</taxon>
        <taxon>Micromonosporales</taxon>
        <taxon>Micromonosporaceae</taxon>
        <taxon>Micromonospora</taxon>
    </lineage>
</organism>
<evidence type="ECO:0000313" key="3">
    <source>
        <dbReference type="EMBL" id="RFS45813.1"/>
    </source>
</evidence>
<accession>A0A372FYL0</accession>
<dbReference type="Pfam" id="PF13622">
    <property type="entry name" value="4HBT_3"/>
    <property type="match status" value="1"/>
</dbReference>
<dbReference type="RefSeq" id="WP_117228504.1">
    <property type="nucleotide sequence ID" value="NZ_CP061725.1"/>
</dbReference>
<dbReference type="AlphaFoldDB" id="A0A372FYL0"/>
<name>A0A372FYL0_9ACTN</name>